<protein>
    <submittedName>
        <fullName evidence="3">Acyl-CoA desaturase</fullName>
    </submittedName>
</protein>
<evidence type="ECO:0000313" key="4">
    <source>
        <dbReference type="Proteomes" id="UP000774570"/>
    </source>
</evidence>
<evidence type="ECO:0000259" key="2">
    <source>
        <dbReference type="Pfam" id="PF00487"/>
    </source>
</evidence>
<reference evidence="3 4" key="1">
    <citation type="submission" date="2021-07" db="EMBL/GenBank/DDBJ databases">
        <title>Actinomadura sp. PM05-2 isolated from lichen.</title>
        <authorList>
            <person name="Somphong A."/>
            <person name="Phongsopitanun W."/>
            <person name="Tanasupawat S."/>
            <person name="Peongsungnone V."/>
        </authorList>
    </citation>
    <scope>NUCLEOTIDE SEQUENCE [LARGE SCALE GENOMIC DNA]</scope>
    <source>
        <strain evidence="3 4">PM05-2</strain>
    </source>
</reference>
<gene>
    <name evidence="3" type="ORF">K1Y72_33235</name>
</gene>
<dbReference type="CDD" id="cd03506">
    <property type="entry name" value="Delta6-FADS-like"/>
    <property type="match status" value="1"/>
</dbReference>
<dbReference type="Proteomes" id="UP000774570">
    <property type="component" value="Unassembled WGS sequence"/>
</dbReference>
<dbReference type="EMBL" id="JAIBOA010000032">
    <property type="protein sequence ID" value="MBW8487262.1"/>
    <property type="molecule type" value="Genomic_DNA"/>
</dbReference>
<dbReference type="InterPro" id="IPR012171">
    <property type="entry name" value="Fatty_acid_desaturase"/>
</dbReference>
<proteinExistence type="predicted"/>
<evidence type="ECO:0000313" key="3">
    <source>
        <dbReference type="EMBL" id="MBW8487262.1"/>
    </source>
</evidence>
<evidence type="ECO:0000256" key="1">
    <source>
        <dbReference type="SAM" id="MobiDB-lite"/>
    </source>
</evidence>
<keyword evidence="4" id="KW-1185">Reference proteome</keyword>
<dbReference type="Pfam" id="PF00487">
    <property type="entry name" value="FA_desaturase"/>
    <property type="match status" value="1"/>
</dbReference>
<accession>A0ABS7G3I9</accession>
<organism evidence="3 4">
    <name type="scientific">Actinomadura parmotrematis</name>
    <dbReference type="NCBI Taxonomy" id="2864039"/>
    <lineage>
        <taxon>Bacteria</taxon>
        <taxon>Bacillati</taxon>
        <taxon>Actinomycetota</taxon>
        <taxon>Actinomycetes</taxon>
        <taxon>Streptosporangiales</taxon>
        <taxon>Thermomonosporaceae</taxon>
        <taxon>Actinomadura</taxon>
    </lineage>
</organism>
<comment type="caution">
    <text evidence="3">The sequence shown here is derived from an EMBL/GenBank/DDBJ whole genome shotgun (WGS) entry which is preliminary data.</text>
</comment>
<dbReference type="InterPro" id="IPR005804">
    <property type="entry name" value="FA_desaturase_dom"/>
</dbReference>
<dbReference type="PANTHER" id="PTHR19353">
    <property type="entry name" value="FATTY ACID DESATURASE 2"/>
    <property type="match status" value="1"/>
</dbReference>
<feature type="domain" description="Fatty acid desaturase" evidence="2">
    <location>
        <begin position="81"/>
        <end position="349"/>
    </location>
</feature>
<feature type="region of interest" description="Disordered" evidence="1">
    <location>
        <begin position="1"/>
        <end position="21"/>
    </location>
</feature>
<sequence>MTSTTPAPVRPKVARDPQNPAAHLTPADFEAIAAELDALREEVFADLGERDAAYIRNVIKLQRGLEITGRALLMLSALPPAWWAGTATLSVAKILENMEIGHNVMHGQWDWMRDPKIHSTTWEWDNVSPAEQWKHSHNFVHHTYTNIVGKDNDVGYGILRVTPEQPWHPANLGQPLYNTLLAMFFEYGVALHDLEIDKIRAGRNDPEETDRKLRAIGRKIRRQWGKDYLAFPLLSGPQFLSTLGANVTANIVRNVWAHAVIFCGHFPGNISVFELEERQMPDETRGEWYVRQLLGSANIDGGRFFHLMTGNLSHQIEHHLFPDMPSNRHAEIAPRIRALCEKYDLPYHTGGFTQQVTSTWKKIWRYALPGPKVVPPSPMPAVQARASKAA</sequence>
<dbReference type="RefSeq" id="WP_220170499.1">
    <property type="nucleotide sequence ID" value="NZ_JAIBOA010000032.1"/>
</dbReference>
<name>A0ABS7G3I9_9ACTN</name>
<dbReference type="PANTHER" id="PTHR19353:SF19">
    <property type="entry name" value="DELTA(5) FATTY ACID DESATURASE C-RELATED"/>
    <property type="match status" value="1"/>
</dbReference>